<feature type="compositionally biased region" description="Basic residues" evidence="1">
    <location>
        <begin position="97"/>
        <end position="106"/>
    </location>
</feature>
<reference evidence="3" key="1">
    <citation type="journal article" date="2020" name="bioRxiv">
        <title>Hybrid origin of Populus tomentosa Carr. identified through genome sequencing and phylogenomic analysis.</title>
        <authorList>
            <person name="An X."/>
            <person name="Gao K."/>
            <person name="Chen Z."/>
            <person name="Li J."/>
            <person name="Yang X."/>
            <person name="Yang X."/>
            <person name="Zhou J."/>
            <person name="Guo T."/>
            <person name="Zhao T."/>
            <person name="Huang S."/>
            <person name="Miao D."/>
            <person name="Khan W.U."/>
            <person name="Rao P."/>
            <person name="Ye M."/>
            <person name="Lei B."/>
            <person name="Liao W."/>
            <person name="Wang J."/>
            <person name="Ji L."/>
            <person name="Li Y."/>
            <person name="Guo B."/>
            <person name="Mustafa N.S."/>
            <person name="Li S."/>
            <person name="Yun Q."/>
            <person name="Keller S.R."/>
            <person name="Mao J."/>
            <person name="Zhang R."/>
            <person name="Strauss S.H."/>
        </authorList>
    </citation>
    <scope>NUCLEOTIDE SEQUENCE</scope>
    <source>
        <strain evidence="3">GM15</strain>
        <tissue evidence="3">Leaf</tissue>
    </source>
</reference>
<dbReference type="PANTHER" id="PTHR34188:SF5">
    <property type="entry name" value="OS05G0131900 PROTEIN"/>
    <property type="match status" value="1"/>
</dbReference>
<keyword evidence="4" id="KW-1185">Reference proteome</keyword>
<feature type="region of interest" description="Disordered" evidence="1">
    <location>
        <begin position="79"/>
        <end position="114"/>
    </location>
</feature>
<feature type="compositionally biased region" description="Basic and acidic residues" evidence="1">
    <location>
        <begin position="1"/>
        <end position="13"/>
    </location>
</feature>
<evidence type="ECO:0000256" key="1">
    <source>
        <dbReference type="SAM" id="MobiDB-lite"/>
    </source>
</evidence>
<name>A0A8X7XR09_POPTO</name>
<evidence type="ECO:0000313" key="4">
    <source>
        <dbReference type="Proteomes" id="UP000886885"/>
    </source>
</evidence>
<dbReference type="AlphaFoldDB" id="A0A8X7XR09"/>
<dbReference type="PANTHER" id="PTHR34188">
    <property type="entry name" value="OS01G0299500 PROTEIN"/>
    <property type="match status" value="1"/>
</dbReference>
<keyword evidence="2" id="KW-0472">Membrane</keyword>
<gene>
    <name evidence="3" type="ORF">POTOM_061205</name>
</gene>
<sequence length="299" mass="32932">MMDRFVSRERELEVDLESGGTTSDEDRMSDPISANGQAEALLMEAWTVPVGIQGLVNSSSFGDGAEDVELLIDKNSEGKEGQQKAIVDRKDAEEKHIKKNLRKPPKPPRPPRVLSLDASDQKLIKEITELALRKRARIERLKALKKMRAAKASSSSSSVSAMFITIIFFLIIIYQVAEISQMATFLLFIKRARLKFSLPFVFTTEFLYNARHSDLKLLIQSAICSETVPCLFGLVPTYSQYEALLSGTSSRNSGSLSLKGSPEPAVAASKALISVQFYKNRVAYGSDESGSGSSERVSL</sequence>
<organism evidence="3 4">
    <name type="scientific">Populus tomentosa</name>
    <name type="common">Chinese white poplar</name>
    <dbReference type="NCBI Taxonomy" id="118781"/>
    <lineage>
        <taxon>Eukaryota</taxon>
        <taxon>Viridiplantae</taxon>
        <taxon>Streptophyta</taxon>
        <taxon>Embryophyta</taxon>
        <taxon>Tracheophyta</taxon>
        <taxon>Spermatophyta</taxon>
        <taxon>Magnoliopsida</taxon>
        <taxon>eudicotyledons</taxon>
        <taxon>Gunneridae</taxon>
        <taxon>Pentapetalae</taxon>
        <taxon>rosids</taxon>
        <taxon>fabids</taxon>
        <taxon>Malpighiales</taxon>
        <taxon>Salicaceae</taxon>
        <taxon>Saliceae</taxon>
        <taxon>Populus</taxon>
    </lineage>
</organism>
<keyword evidence="2" id="KW-0812">Transmembrane</keyword>
<proteinExistence type="predicted"/>
<feature type="region of interest" description="Disordered" evidence="1">
    <location>
        <begin position="1"/>
        <end position="32"/>
    </location>
</feature>
<dbReference type="Proteomes" id="UP000886885">
    <property type="component" value="Unassembled WGS sequence"/>
</dbReference>
<comment type="caution">
    <text evidence="3">The sequence shown here is derived from an EMBL/GenBank/DDBJ whole genome shotgun (WGS) entry which is preliminary data.</text>
</comment>
<accession>A0A8X7XR09</accession>
<dbReference type="EMBL" id="JAAWWB010001355">
    <property type="protein sequence ID" value="KAG6736095.1"/>
    <property type="molecule type" value="Genomic_DNA"/>
</dbReference>
<dbReference type="OrthoDB" id="1899142at2759"/>
<keyword evidence="2" id="KW-1133">Transmembrane helix</keyword>
<feature type="transmembrane region" description="Helical" evidence="2">
    <location>
        <begin position="155"/>
        <end position="177"/>
    </location>
</feature>
<feature type="compositionally biased region" description="Basic and acidic residues" evidence="1">
    <location>
        <begin position="79"/>
        <end position="96"/>
    </location>
</feature>
<evidence type="ECO:0000313" key="3">
    <source>
        <dbReference type="EMBL" id="KAG6736095.1"/>
    </source>
</evidence>
<evidence type="ECO:0000256" key="2">
    <source>
        <dbReference type="SAM" id="Phobius"/>
    </source>
</evidence>
<protein>
    <submittedName>
        <fullName evidence="3">Uncharacterized protein</fullName>
    </submittedName>
</protein>